<feature type="domain" description="DUF397" evidence="1">
    <location>
        <begin position="4"/>
        <end position="57"/>
    </location>
</feature>
<evidence type="ECO:0000313" key="3">
    <source>
        <dbReference type="Proteomes" id="UP001596222"/>
    </source>
</evidence>
<dbReference type="Pfam" id="PF04149">
    <property type="entry name" value="DUF397"/>
    <property type="match status" value="1"/>
</dbReference>
<dbReference type="InterPro" id="IPR007278">
    <property type="entry name" value="DUF397"/>
</dbReference>
<dbReference type="Proteomes" id="UP001596222">
    <property type="component" value="Unassembled WGS sequence"/>
</dbReference>
<keyword evidence="3" id="KW-1185">Reference proteome</keyword>
<proteinExistence type="predicted"/>
<evidence type="ECO:0000259" key="1">
    <source>
        <dbReference type="Pfam" id="PF04149"/>
    </source>
</evidence>
<comment type="caution">
    <text evidence="2">The sequence shown here is derived from an EMBL/GenBank/DDBJ whole genome shotgun (WGS) entry which is preliminary data.</text>
</comment>
<sequence>MSDGWHKSTYSGTGDGGNDCVEVAATGATLALRESDTPAAVVRTTPPALRMLIGTLKAGTLSRLATKR</sequence>
<dbReference type="EMBL" id="JBHSKJ010000006">
    <property type="protein sequence ID" value="MFC5145439.1"/>
    <property type="molecule type" value="Genomic_DNA"/>
</dbReference>
<organism evidence="2 3">
    <name type="scientific">Streptomyces aureoversilis</name>
    <dbReference type="NCBI Taxonomy" id="67277"/>
    <lineage>
        <taxon>Bacteria</taxon>
        <taxon>Bacillati</taxon>
        <taxon>Actinomycetota</taxon>
        <taxon>Actinomycetes</taxon>
        <taxon>Kitasatosporales</taxon>
        <taxon>Streptomycetaceae</taxon>
        <taxon>Streptomyces</taxon>
    </lineage>
</organism>
<evidence type="ECO:0000313" key="2">
    <source>
        <dbReference type="EMBL" id="MFC5145439.1"/>
    </source>
</evidence>
<protein>
    <submittedName>
        <fullName evidence="2">DUF397 domain-containing protein</fullName>
    </submittedName>
</protein>
<dbReference type="RefSeq" id="WP_382040284.1">
    <property type="nucleotide sequence ID" value="NZ_JBHSKJ010000006.1"/>
</dbReference>
<gene>
    <name evidence="2" type="ORF">ACFPP6_12295</name>
</gene>
<reference evidence="3" key="1">
    <citation type="journal article" date="2019" name="Int. J. Syst. Evol. Microbiol.">
        <title>The Global Catalogue of Microorganisms (GCM) 10K type strain sequencing project: providing services to taxonomists for standard genome sequencing and annotation.</title>
        <authorList>
            <consortium name="The Broad Institute Genomics Platform"/>
            <consortium name="The Broad Institute Genome Sequencing Center for Infectious Disease"/>
            <person name="Wu L."/>
            <person name="Ma J."/>
        </authorList>
    </citation>
    <scope>NUCLEOTIDE SEQUENCE [LARGE SCALE GENOMIC DNA]</scope>
    <source>
        <strain evidence="3">CGMCC 4.1641</strain>
    </source>
</reference>
<accession>A0ABW0A1I7</accession>
<name>A0ABW0A1I7_9ACTN</name>